<evidence type="ECO:0000313" key="2">
    <source>
        <dbReference type="Proteomes" id="UP000199258"/>
    </source>
</evidence>
<gene>
    <name evidence="1" type="ORF">SAMN04488693_1411</name>
</gene>
<evidence type="ECO:0000313" key="1">
    <source>
        <dbReference type="EMBL" id="SDI98250.1"/>
    </source>
</evidence>
<sequence length="55" mass="6417">MTKPQFCHYNGTFEQYIYTAAWVEYLVRHLANEEEYAAVRAWRVPPQSVADAPTP</sequence>
<dbReference type="EMBL" id="FNDT01000041">
    <property type="protein sequence ID" value="SDI98250.1"/>
    <property type="molecule type" value="Genomic_DNA"/>
</dbReference>
<accession>A0A1G8Q2D3</accession>
<keyword evidence="2" id="KW-1185">Reference proteome</keyword>
<dbReference type="RefSeq" id="WP_175460236.1">
    <property type="nucleotide sequence ID" value="NZ_FNDT01000041.1"/>
</dbReference>
<proteinExistence type="predicted"/>
<protein>
    <submittedName>
        <fullName evidence="1">Uncharacterized protein</fullName>
    </submittedName>
</protein>
<reference evidence="1 2" key="1">
    <citation type="submission" date="2016-10" db="EMBL/GenBank/DDBJ databases">
        <authorList>
            <person name="de Groot N.N."/>
        </authorList>
    </citation>
    <scope>NUCLEOTIDE SEQUENCE [LARGE SCALE GENOMIC DNA]</scope>
    <source>
        <strain evidence="1 2">NP_1H</strain>
    </source>
</reference>
<dbReference type="Proteomes" id="UP000199258">
    <property type="component" value="Unassembled WGS sequence"/>
</dbReference>
<name>A0A1G8Q2D3_9MICC</name>
<dbReference type="AlphaFoldDB" id="A0A1G8Q2D3"/>
<organism evidence="1 2">
    <name type="scientific">Arthrobacter subterraneus</name>
    <dbReference type="NCBI Taxonomy" id="335973"/>
    <lineage>
        <taxon>Bacteria</taxon>
        <taxon>Bacillati</taxon>
        <taxon>Actinomycetota</taxon>
        <taxon>Actinomycetes</taxon>
        <taxon>Micrococcales</taxon>
        <taxon>Micrococcaceae</taxon>
        <taxon>Arthrobacter</taxon>
    </lineage>
</organism>